<dbReference type="Pfam" id="PF13407">
    <property type="entry name" value="Peripla_BP_4"/>
    <property type="match status" value="1"/>
</dbReference>
<evidence type="ECO:0000256" key="1">
    <source>
        <dbReference type="ARBA" id="ARBA00004196"/>
    </source>
</evidence>
<dbReference type="PANTHER" id="PTHR46847">
    <property type="entry name" value="D-ALLOSE-BINDING PERIPLASMIC PROTEIN-RELATED"/>
    <property type="match status" value="1"/>
</dbReference>
<feature type="domain" description="Periplasmic binding protein" evidence="5">
    <location>
        <begin position="73"/>
        <end position="327"/>
    </location>
</feature>
<dbReference type="EMBL" id="PYHP01000095">
    <property type="protein sequence ID" value="PUA35174.1"/>
    <property type="molecule type" value="Genomic_DNA"/>
</dbReference>
<gene>
    <name evidence="6" type="ORF">C8Z91_31695</name>
</gene>
<evidence type="ECO:0000256" key="3">
    <source>
        <dbReference type="ARBA" id="ARBA00022729"/>
    </source>
</evidence>
<dbReference type="Proteomes" id="UP000244184">
    <property type="component" value="Unassembled WGS sequence"/>
</dbReference>
<dbReference type="PANTHER" id="PTHR46847:SF1">
    <property type="entry name" value="D-ALLOSE-BINDING PERIPLASMIC PROTEIN-RELATED"/>
    <property type="match status" value="1"/>
</dbReference>
<dbReference type="AlphaFoldDB" id="A0A2T6FTE1"/>
<reference evidence="6 7" key="1">
    <citation type="submission" date="2018-03" db="EMBL/GenBank/DDBJ databases">
        <title>Genome sequence of Paenibacillus elgii strain AC13 an antimicrobial compound producing bacteria.</title>
        <authorList>
            <person name="Kurokawa A.S."/>
            <person name="Araujo J.F."/>
            <person name="Costa R.A."/>
            <person name="Ortega D.B."/>
            <person name="Pires A.S."/>
            <person name="Pappas G.J.Jr."/>
            <person name="Franco O.L."/>
            <person name="Barreto C."/>
            <person name="Magalhaes B.S."/>
            <person name="Kruger R.H."/>
        </authorList>
    </citation>
    <scope>NUCLEOTIDE SEQUENCE [LARGE SCALE GENOMIC DNA]</scope>
    <source>
        <strain evidence="6 7">AC13</strain>
    </source>
</reference>
<sequence length="367" mass="38946">MLRRNKSTLKSGVLNVKRLKKGLVSMALLTLALSLAACGQTPAASDSGKKEEKTAAQKEEKKANLVVAGVVFQEDQFMKLLSLGYQDAANAASVKILTGNTGNDQGKETELINTYIGQKLDGIAIAPLNQDSSVAALKRADDKGVKVSVTNISLTNAPFIVGGYTSDNKNIGQVTGKEAARFIQEKLGGKAKIAVLQYKSQLPQQSTDRVNGFLEEVKKVNPDVQVVADQDAWLQDKAVSVVGDILTAHPDVNVIWAANEGGTIGAAMAVKNAGKSGKVYVFGTDASYQLIAMLKEKDNILQAIAGQNPYSMGYKAMELLIKGLKGEDVSANKGKTTSVDGILLSRSNPEGLAKFEADLNAKMSKSK</sequence>
<dbReference type="InterPro" id="IPR028082">
    <property type="entry name" value="Peripla_BP_I"/>
</dbReference>
<evidence type="ECO:0000259" key="5">
    <source>
        <dbReference type="Pfam" id="PF13407"/>
    </source>
</evidence>
<evidence type="ECO:0000313" key="6">
    <source>
        <dbReference type="EMBL" id="PUA35174.1"/>
    </source>
</evidence>
<dbReference type="GO" id="GO:0030313">
    <property type="term" value="C:cell envelope"/>
    <property type="evidence" value="ECO:0007669"/>
    <property type="project" value="UniProtKB-SubCell"/>
</dbReference>
<feature type="signal peptide" evidence="4">
    <location>
        <begin position="1"/>
        <end position="36"/>
    </location>
</feature>
<comment type="subcellular location">
    <subcellularLocation>
        <location evidence="1">Cell envelope</location>
    </subcellularLocation>
</comment>
<evidence type="ECO:0000256" key="4">
    <source>
        <dbReference type="SAM" id="SignalP"/>
    </source>
</evidence>
<organism evidence="6 7">
    <name type="scientific">Paenibacillus elgii</name>
    <dbReference type="NCBI Taxonomy" id="189691"/>
    <lineage>
        <taxon>Bacteria</taxon>
        <taxon>Bacillati</taxon>
        <taxon>Bacillota</taxon>
        <taxon>Bacilli</taxon>
        <taxon>Bacillales</taxon>
        <taxon>Paenibacillaceae</taxon>
        <taxon>Paenibacillus</taxon>
    </lineage>
</organism>
<comment type="caution">
    <text evidence="6">The sequence shown here is derived from an EMBL/GenBank/DDBJ whole genome shotgun (WGS) entry which is preliminary data.</text>
</comment>
<dbReference type="GO" id="GO:0030246">
    <property type="term" value="F:carbohydrate binding"/>
    <property type="evidence" value="ECO:0007669"/>
    <property type="project" value="UniProtKB-ARBA"/>
</dbReference>
<feature type="chain" id="PRO_5039610541" evidence="4">
    <location>
        <begin position="37"/>
        <end position="367"/>
    </location>
</feature>
<evidence type="ECO:0000256" key="2">
    <source>
        <dbReference type="ARBA" id="ARBA00007639"/>
    </source>
</evidence>
<accession>A0A2T6FTE1</accession>
<dbReference type="InterPro" id="IPR025997">
    <property type="entry name" value="SBP_2_dom"/>
</dbReference>
<comment type="similarity">
    <text evidence="2">Belongs to the bacterial solute-binding protein 2 family.</text>
</comment>
<proteinExistence type="inferred from homology"/>
<keyword evidence="3 4" id="KW-0732">Signal</keyword>
<dbReference type="Gene3D" id="3.40.50.2300">
    <property type="match status" value="2"/>
</dbReference>
<name>A0A2T6FTE1_9BACL</name>
<dbReference type="SUPFAM" id="SSF53822">
    <property type="entry name" value="Periplasmic binding protein-like I"/>
    <property type="match status" value="1"/>
</dbReference>
<evidence type="ECO:0000313" key="7">
    <source>
        <dbReference type="Proteomes" id="UP000244184"/>
    </source>
</evidence>
<protein>
    <submittedName>
        <fullName evidence="6">Sugar ABC transporter substrate-binding protein</fullName>
    </submittedName>
</protein>